<gene>
    <name evidence="6" type="ORF">WIS52_16740</name>
</gene>
<evidence type="ECO:0000256" key="3">
    <source>
        <dbReference type="ARBA" id="ARBA00023163"/>
    </source>
</evidence>
<organism evidence="6 7">
    <name type="scientific">Pseudonocardia nematodicida</name>
    <dbReference type="NCBI Taxonomy" id="1206997"/>
    <lineage>
        <taxon>Bacteria</taxon>
        <taxon>Bacillati</taxon>
        <taxon>Actinomycetota</taxon>
        <taxon>Actinomycetes</taxon>
        <taxon>Pseudonocardiales</taxon>
        <taxon>Pseudonocardiaceae</taxon>
        <taxon>Pseudonocardia</taxon>
    </lineage>
</organism>
<dbReference type="PROSITE" id="PS51078">
    <property type="entry name" value="ICLR_ED"/>
    <property type="match status" value="1"/>
</dbReference>
<dbReference type="PANTHER" id="PTHR30136">
    <property type="entry name" value="HELIX-TURN-HELIX TRANSCRIPTIONAL REGULATOR, ICLR FAMILY"/>
    <property type="match status" value="1"/>
</dbReference>
<dbReference type="InterPro" id="IPR050707">
    <property type="entry name" value="HTH_MetabolicPath_Reg"/>
</dbReference>
<comment type="caution">
    <text evidence="6">The sequence shown here is derived from an EMBL/GenBank/DDBJ whole genome shotgun (WGS) entry which is preliminary data.</text>
</comment>
<keyword evidence="1" id="KW-0805">Transcription regulation</keyword>
<dbReference type="InterPro" id="IPR005471">
    <property type="entry name" value="Tscrpt_reg_IclR_N"/>
</dbReference>
<dbReference type="InterPro" id="IPR036390">
    <property type="entry name" value="WH_DNA-bd_sf"/>
</dbReference>
<dbReference type="InterPro" id="IPR036388">
    <property type="entry name" value="WH-like_DNA-bd_sf"/>
</dbReference>
<proteinExistence type="predicted"/>
<dbReference type="PROSITE" id="PS51077">
    <property type="entry name" value="HTH_ICLR"/>
    <property type="match status" value="1"/>
</dbReference>
<evidence type="ECO:0000313" key="7">
    <source>
        <dbReference type="Proteomes" id="UP001494902"/>
    </source>
</evidence>
<protein>
    <submittedName>
        <fullName evidence="6">IclR family transcriptional regulator C-terminal domain-containing protein</fullName>
    </submittedName>
</protein>
<dbReference type="Gene3D" id="1.10.10.10">
    <property type="entry name" value="Winged helix-like DNA-binding domain superfamily/Winged helix DNA-binding domain"/>
    <property type="match status" value="1"/>
</dbReference>
<feature type="domain" description="HTH iclR-type" evidence="4">
    <location>
        <begin position="14"/>
        <end position="74"/>
    </location>
</feature>
<accession>A0ABV1KFJ6</accession>
<evidence type="ECO:0000256" key="1">
    <source>
        <dbReference type="ARBA" id="ARBA00023015"/>
    </source>
</evidence>
<dbReference type="Gene3D" id="3.30.450.40">
    <property type="match status" value="1"/>
</dbReference>
<dbReference type="SMART" id="SM00346">
    <property type="entry name" value="HTH_ICLR"/>
    <property type="match status" value="1"/>
</dbReference>
<keyword evidence="2" id="KW-0238">DNA-binding</keyword>
<dbReference type="EMBL" id="JBEDNQ010000006">
    <property type="protein sequence ID" value="MEQ3552123.1"/>
    <property type="molecule type" value="Genomic_DNA"/>
</dbReference>
<dbReference type="RefSeq" id="WP_349299190.1">
    <property type="nucleotide sequence ID" value="NZ_JBEDNQ010000006.1"/>
</dbReference>
<evidence type="ECO:0000256" key="2">
    <source>
        <dbReference type="ARBA" id="ARBA00023125"/>
    </source>
</evidence>
<name>A0ABV1KFJ6_9PSEU</name>
<sequence length="272" mass="29025">MTGTVDLGGDRDRIQSLERGFAVLLAFDAERPRPTSSDLAVATGLSRPAVRRILLTLQHLGYVEPVDGRWRLTPRVLSIGQRFTATHSLAEDARPYLSGLADRTGESASLAVLDGTDAVYVARIPVRRIMQMDISPGTRVPATATAMGRVLLAWADEAVIRRVLDAGPPACTPRTVTDPAALRRTLREVRAQGWALSAGELDPDLIALAAPVRDHSGEVVAALASATSAGRSSPERLVETVLPHVLAAAERLSRALGRPAGARFGADRDGFY</sequence>
<dbReference type="Pfam" id="PF01614">
    <property type="entry name" value="IclR_C"/>
    <property type="match status" value="1"/>
</dbReference>
<evidence type="ECO:0000259" key="5">
    <source>
        <dbReference type="PROSITE" id="PS51078"/>
    </source>
</evidence>
<reference evidence="6 7" key="1">
    <citation type="submission" date="2024-03" db="EMBL/GenBank/DDBJ databases">
        <title>Draft genome sequence of Pseudonocardia nematodicida JCM 31783.</title>
        <authorList>
            <person name="Butdee W."/>
            <person name="Duangmal K."/>
        </authorList>
    </citation>
    <scope>NUCLEOTIDE SEQUENCE [LARGE SCALE GENOMIC DNA]</scope>
    <source>
        <strain evidence="6 7">JCM 31783</strain>
    </source>
</reference>
<dbReference type="Proteomes" id="UP001494902">
    <property type="component" value="Unassembled WGS sequence"/>
</dbReference>
<evidence type="ECO:0000259" key="4">
    <source>
        <dbReference type="PROSITE" id="PS51077"/>
    </source>
</evidence>
<feature type="domain" description="IclR-ED" evidence="5">
    <location>
        <begin position="75"/>
        <end position="258"/>
    </location>
</feature>
<dbReference type="SUPFAM" id="SSF46785">
    <property type="entry name" value="Winged helix' DNA-binding domain"/>
    <property type="match status" value="1"/>
</dbReference>
<keyword evidence="3" id="KW-0804">Transcription</keyword>
<dbReference type="Pfam" id="PF09339">
    <property type="entry name" value="HTH_IclR"/>
    <property type="match status" value="1"/>
</dbReference>
<dbReference type="InterPro" id="IPR029016">
    <property type="entry name" value="GAF-like_dom_sf"/>
</dbReference>
<evidence type="ECO:0000313" key="6">
    <source>
        <dbReference type="EMBL" id="MEQ3552123.1"/>
    </source>
</evidence>
<dbReference type="SUPFAM" id="SSF55781">
    <property type="entry name" value="GAF domain-like"/>
    <property type="match status" value="1"/>
</dbReference>
<dbReference type="PANTHER" id="PTHR30136:SF34">
    <property type="entry name" value="TRANSCRIPTIONAL REGULATOR"/>
    <property type="match status" value="1"/>
</dbReference>
<keyword evidence="7" id="KW-1185">Reference proteome</keyword>
<dbReference type="InterPro" id="IPR014757">
    <property type="entry name" value="Tscrpt_reg_IclR_C"/>
</dbReference>